<dbReference type="InterPro" id="IPR038377">
    <property type="entry name" value="Na/Glc_symporter_sf"/>
</dbReference>
<proteinExistence type="inferred from homology"/>
<keyword evidence="5" id="KW-0472">Membrane</keyword>
<dbReference type="PROSITE" id="PS00457">
    <property type="entry name" value="NA_SOLUT_SYMP_2"/>
    <property type="match status" value="1"/>
</dbReference>
<gene>
    <name evidence="7" type="ORF">LSAA_4910</name>
</gene>
<evidence type="ECO:0000256" key="5">
    <source>
        <dbReference type="ARBA" id="ARBA00023136"/>
    </source>
</evidence>
<evidence type="ECO:0000313" key="8">
    <source>
        <dbReference type="Proteomes" id="UP000675881"/>
    </source>
</evidence>
<dbReference type="NCBIfam" id="TIGR00813">
    <property type="entry name" value="sss"/>
    <property type="match status" value="1"/>
</dbReference>
<dbReference type="GO" id="GO:0005886">
    <property type="term" value="C:plasma membrane"/>
    <property type="evidence" value="ECO:0007669"/>
    <property type="project" value="TreeGrafter"/>
</dbReference>
<sequence>MHWIPVGASLFASNIGSGHFIGLAGSGASSGIINGAYELNSLIVLIILGWYFVPVYTSSRVVTMPEYMCSRFEGQRIRIFLSFQALLLYIFTKISADLYAGSLFIKESLGWKGESGFYLSVLVLLIIACIFTIAGGLSAVIWTDFVQTILMLAGSLYLMVLAFVKVGGYESLLNKYSESEADANYSSYKLVDGNNVSCGAIDPNFMHFFRPIDDGSIPWTGYLGITISSIWYWCADQVIVQRTLSAKNISHAKAACLLAGYIKLLPLFLLVFPGMAARVLFKNEVGCSDPIVCKSICDEEGGCSNIAFIRLVLTLMPNGARGLMIAVMLAALMSSLTSIFNSASTIFTIDIWNRFRKDCSEIEQVIVGRCFVIFLVLISVLWMPLISFIGNAQLFIYIQAISAYLAPQVTVMFLMALFWKRMTESGAFWGLITGFVFGMLRLILEIIYSPPACGKEDTRPAFVILFVGNIHFLHYGTFLFFLTGIVIISVSLATDPIPEYKLNGLLYFTRNEPVEYSVSKSNLGKSKSSSHQEVPNALRMACCLKKQEKTMEPPSRKKTLSYEEHAKLLHENKCTKEILYIQAAFMAAACGFVSAFYF</sequence>
<accession>A0A7R8H490</accession>
<evidence type="ECO:0000256" key="4">
    <source>
        <dbReference type="ARBA" id="ARBA00022989"/>
    </source>
</evidence>
<dbReference type="PANTHER" id="PTHR11819:SF195">
    <property type="entry name" value="SODIUM_GLUCOSE COTRANSPORTER 4"/>
    <property type="match status" value="1"/>
</dbReference>
<dbReference type="InterPro" id="IPR018212">
    <property type="entry name" value="Na/solute_symporter_CS"/>
</dbReference>
<name>A0A7R8H490_LEPSM</name>
<evidence type="ECO:0000256" key="1">
    <source>
        <dbReference type="ARBA" id="ARBA00004141"/>
    </source>
</evidence>
<dbReference type="Pfam" id="PF00474">
    <property type="entry name" value="SSF"/>
    <property type="match status" value="1"/>
</dbReference>
<dbReference type="GO" id="GO:0005412">
    <property type="term" value="F:D-glucose:sodium symporter activity"/>
    <property type="evidence" value="ECO:0007669"/>
    <property type="project" value="TreeGrafter"/>
</dbReference>
<protein>
    <submittedName>
        <fullName evidence="7">SLC5A9</fullName>
    </submittedName>
</protein>
<dbReference type="EMBL" id="HG994593">
    <property type="protein sequence ID" value="CAF2853421.1"/>
    <property type="molecule type" value="Genomic_DNA"/>
</dbReference>
<keyword evidence="8" id="KW-1185">Reference proteome</keyword>
<keyword evidence="3" id="KW-0812">Transmembrane</keyword>
<evidence type="ECO:0000313" key="7">
    <source>
        <dbReference type="EMBL" id="CAF2853421.1"/>
    </source>
</evidence>
<evidence type="ECO:0000256" key="3">
    <source>
        <dbReference type="ARBA" id="ARBA00022692"/>
    </source>
</evidence>
<comment type="similarity">
    <text evidence="2 6">Belongs to the sodium:solute symporter (SSF) (TC 2.A.21) family.</text>
</comment>
<reference evidence="7" key="1">
    <citation type="submission" date="2021-02" db="EMBL/GenBank/DDBJ databases">
        <authorList>
            <person name="Bekaert M."/>
        </authorList>
    </citation>
    <scope>NUCLEOTIDE SEQUENCE</scope>
    <source>
        <strain evidence="7">IoA-00</strain>
    </source>
</reference>
<dbReference type="Proteomes" id="UP000675881">
    <property type="component" value="Chromosome 14"/>
</dbReference>
<dbReference type="AlphaFoldDB" id="A0A7R8H490"/>
<dbReference type="PROSITE" id="PS50283">
    <property type="entry name" value="NA_SOLUT_SYMP_3"/>
    <property type="match status" value="1"/>
</dbReference>
<evidence type="ECO:0000256" key="6">
    <source>
        <dbReference type="RuleBase" id="RU362091"/>
    </source>
</evidence>
<organism evidence="7 8">
    <name type="scientific">Lepeophtheirus salmonis</name>
    <name type="common">Salmon louse</name>
    <name type="synonym">Caligus salmonis</name>
    <dbReference type="NCBI Taxonomy" id="72036"/>
    <lineage>
        <taxon>Eukaryota</taxon>
        <taxon>Metazoa</taxon>
        <taxon>Ecdysozoa</taxon>
        <taxon>Arthropoda</taxon>
        <taxon>Crustacea</taxon>
        <taxon>Multicrustacea</taxon>
        <taxon>Hexanauplia</taxon>
        <taxon>Copepoda</taxon>
        <taxon>Siphonostomatoida</taxon>
        <taxon>Caligidae</taxon>
        <taxon>Lepeophtheirus</taxon>
    </lineage>
</organism>
<dbReference type="OrthoDB" id="6132759at2759"/>
<dbReference type="Gene3D" id="1.20.1730.10">
    <property type="entry name" value="Sodium/glucose cotransporter"/>
    <property type="match status" value="1"/>
</dbReference>
<dbReference type="InterPro" id="IPR001734">
    <property type="entry name" value="Na/solute_symporter"/>
</dbReference>
<comment type="subcellular location">
    <subcellularLocation>
        <location evidence="1">Membrane</location>
        <topology evidence="1">Multi-pass membrane protein</topology>
    </subcellularLocation>
</comment>
<dbReference type="PANTHER" id="PTHR11819">
    <property type="entry name" value="SOLUTE CARRIER FAMILY 5"/>
    <property type="match status" value="1"/>
</dbReference>
<evidence type="ECO:0000256" key="2">
    <source>
        <dbReference type="ARBA" id="ARBA00006434"/>
    </source>
</evidence>
<keyword evidence="4" id="KW-1133">Transmembrane helix</keyword>
<dbReference type="CDD" id="cd10329">
    <property type="entry name" value="SLC5sbd_SGLT1-like"/>
    <property type="match status" value="1"/>
</dbReference>